<keyword evidence="1" id="KW-1133">Transmembrane helix</keyword>
<dbReference type="Pfam" id="PF19853">
    <property type="entry name" value="DUF6328"/>
    <property type="match status" value="1"/>
</dbReference>
<feature type="transmembrane region" description="Helical" evidence="1">
    <location>
        <begin position="56"/>
        <end position="78"/>
    </location>
</feature>
<feature type="transmembrane region" description="Helical" evidence="1">
    <location>
        <begin position="24"/>
        <end position="44"/>
    </location>
</feature>
<sequence>MGGSENEESEARADRKWTEMLQEVRVAQTGAQILFGFLISVVFTPRFTRISPVDRTLYDVTVVLGAVATGTLIAPVAFHRFLAGHRMMPELVRAGAKMIVLGLVLLGITVGAALVLLLHVATGSAIAWAVAGAVMFWFAICWLILPWIALRVGRRRTSRAGAQ</sequence>
<evidence type="ECO:0000256" key="1">
    <source>
        <dbReference type="SAM" id="Phobius"/>
    </source>
</evidence>
<evidence type="ECO:0000313" key="2">
    <source>
        <dbReference type="EMBL" id="GAA2279683.1"/>
    </source>
</evidence>
<comment type="caution">
    <text evidence="2">The sequence shown here is derived from an EMBL/GenBank/DDBJ whole genome shotgun (WGS) entry which is preliminary data.</text>
</comment>
<keyword evidence="3" id="KW-1185">Reference proteome</keyword>
<dbReference type="EMBL" id="BAAATR010000069">
    <property type="protein sequence ID" value="GAA2279683.1"/>
    <property type="molecule type" value="Genomic_DNA"/>
</dbReference>
<proteinExistence type="predicted"/>
<feature type="transmembrane region" description="Helical" evidence="1">
    <location>
        <begin position="126"/>
        <end position="150"/>
    </location>
</feature>
<keyword evidence="1" id="KW-0812">Transmembrane</keyword>
<evidence type="ECO:0000313" key="3">
    <source>
        <dbReference type="Proteomes" id="UP001500305"/>
    </source>
</evidence>
<dbReference type="RefSeq" id="WP_344641226.1">
    <property type="nucleotide sequence ID" value="NZ_BAAATR010000069.1"/>
</dbReference>
<feature type="transmembrane region" description="Helical" evidence="1">
    <location>
        <begin position="99"/>
        <end position="120"/>
    </location>
</feature>
<protein>
    <submittedName>
        <fullName evidence="2">DUF6328 family protein</fullName>
    </submittedName>
</protein>
<name>A0ABP5RX90_9ACTN</name>
<reference evidence="3" key="1">
    <citation type="journal article" date="2019" name="Int. J. Syst. Evol. Microbiol.">
        <title>The Global Catalogue of Microorganisms (GCM) 10K type strain sequencing project: providing services to taxonomists for standard genome sequencing and annotation.</title>
        <authorList>
            <consortium name="The Broad Institute Genomics Platform"/>
            <consortium name="The Broad Institute Genome Sequencing Center for Infectious Disease"/>
            <person name="Wu L."/>
            <person name="Ma J."/>
        </authorList>
    </citation>
    <scope>NUCLEOTIDE SEQUENCE [LARGE SCALE GENOMIC DNA]</scope>
    <source>
        <strain evidence="3">JCM 7356</strain>
    </source>
</reference>
<dbReference type="Proteomes" id="UP001500305">
    <property type="component" value="Unassembled WGS sequence"/>
</dbReference>
<gene>
    <name evidence="2" type="ORF">GCM10010430_77160</name>
</gene>
<dbReference type="InterPro" id="IPR046291">
    <property type="entry name" value="DUF6328"/>
</dbReference>
<keyword evidence="1" id="KW-0472">Membrane</keyword>
<accession>A0ABP5RX90</accession>
<organism evidence="2 3">
    <name type="scientific">Kitasatospora cystarginea</name>
    <dbReference type="NCBI Taxonomy" id="58350"/>
    <lineage>
        <taxon>Bacteria</taxon>
        <taxon>Bacillati</taxon>
        <taxon>Actinomycetota</taxon>
        <taxon>Actinomycetes</taxon>
        <taxon>Kitasatosporales</taxon>
        <taxon>Streptomycetaceae</taxon>
        <taxon>Kitasatospora</taxon>
    </lineage>
</organism>